<dbReference type="EMBL" id="KN716411">
    <property type="protein sequence ID" value="KJH45364.1"/>
    <property type="molecule type" value="Genomic_DNA"/>
</dbReference>
<dbReference type="Pfam" id="PF00106">
    <property type="entry name" value="adh_short"/>
    <property type="match status" value="1"/>
</dbReference>
<dbReference type="OrthoDB" id="47007at2759"/>
<organism evidence="1 2">
    <name type="scientific">Dictyocaulus viviparus</name>
    <name type="common">Bovine lungworm</name>
    <dbReference type="NCBI Taxonomy" id="29172"/>
    <lineage>
        <taxon>Eukaryota</taxon>
        <taxon>Metazoa</taxon>
        <taxon>Ecdysozoa</taxon>
        <taxon>Nematoda</taxon>
        <taxon>Chromadorea</taxon>
        <taxon>Rhabditida</taxon>
        <taxon>Rhabditina</taxon>
        <taxon>Rhabditomorpha</taxon>
        <taxon>Strongyloidea</taxon>
        <taxon>Metastrongylidae</taxon>
        <taxon>Dictyocaulus</taxon>
    </lineage>
</organism>
<dbReference type="PANTHER" id="PTHR44269:SF1">
    <property type="entry name" value="DEHYDROGENASE_REDUCTASE SDR FAMILY MEMBER 7"/>
    <property type="match status" value="1"/>
</dbReference>
<dbReference type="PANTHER" id="PTHR44269">
    <property type="entry name" value="DEHYDROGENASE/REDUCTASE SDR FAMILY MEMBER 7-RELATED"/>
    <property type="match status" value="1"/>
</dbReference>
<dbReference type="InterPro" id="IPR053011">
    <property type="entry name" value="SDR_family_member_7"/>
</dbReference>
<gene>
    <name evidence="1" type="ORF">DICVIV_08577</name>
</gene>
<keyword evidence="2" id="KW-1185">Reference proteome</keyword>
<reference evidence="1 2" key="1">
    <citation type="submission" date="2013-11" db="EMBL/GenBank/DDBJ databases">
        <title>Draft genome of the bovine lungworm Dictyocaulus viviparus.</title>
        <authorList>
            <person name="Mitreva M."/>
        </authorList>
    </citation>
    <scope>NUCLEOTIDE SEQUENCE [LARGE SCALE GENOMIC DNA]</scope>
    <source>
        <strain evidence="1 2">HannoverDv2000</strain>
    </source>
</reference>
<dbReference type="InterPro" id="IPR002347">
    <property type="entry name" value="SDR_fam"/>
</dbReference>
<dbReference type="Gene3D" id="3.40.50.720">
    <property type="entry name" value="NAD(P)-binding Rossmann-like Domain"/>
    <property type="match status" value="1"/>
</dbReference>
<accession>A0A0D8XNJ2</accession>
<protein>
    <submittedName>
        <fullName evidence="1">Oxidoreductase, short chain dehydrogenase/reductase family protein</fullName>
    </submittedName>
</protein>
<reference evidence="2" key="2">
    <citation type="journal article" date="2016" name="Sci. Rep.">
        <title>Dictyocaulus viviparus genome, variome and transcriptome elucidate lungworm biology and support future intervention.</title>
        <authorList>
            <person name="McNulty S.N."/>
            <person name="Strube C."/>
            <person name="Rosa B.A."/>
            <person name="Martin J.C."/>
            <person name="Tyagi R."/>
            <person name="Choi Y.J."/>
            <person name="Wang Q."/>
            <person name="Hallsworth Pepin K."/>
            <person name="Zhang X."/>
            <person name="Ozersky P."/>
            <person name="Wilson R.K."/>
            <person name="Sternberg P.W."/>
            <person name="Gasser R.B."/>
            <person name="Mitreva M."/>
        </authorList>
    </citation>
    <scope>NUCLEOTIDE SEQUENCE [LARGE SCALE GENOMIC DNA]</scope>
    <source>
        <strain evidence="2">HannoverDv2000</strain>
    </source>
</reference>
<dbReference type="AlphaFoldDB" id="A0A0D8XNJ2"/>
<evidence type="ECO:0000313" key="1">
    <source>
        <dbReference type="EMBL" id="KJH45364.1"/>
    </source>
</evidence>
<name>A0A0D8XNJ2_DICVI</name>
<dbReference type="InterPro" id="IPR036291">
    <property type="entry name" value="NAD(P)-bd_dom_sf"/>
</dbReference>
<dbReference type="SUPFAM" id="SSF51735">
    <property type="entry name" value="NAD(P)-binding Rossmann-fold domains"/>
    <property type="match status" value="1"/>
</dbReference>
<dbReference type="STRING" id="29172.A0A0D8XNJ2"/>
<sequence length="310" mass="34401">MINYEKYFHGKTIWVIGCSSGIGADLVLRLAQLECNVILSARRKENLDLLKEKCDAKSSTRSSVVFPLDVTNFEQIRENCRKVNTFYGKVDVIILCCGRSQRSQWIIVDPKVDEACFRVNALGPTVLAREYLKTMKTDENGSFPAIHFVVVSSVAGVIGTVLSPSYTAAKHALMEFIVRDETYPREILNSQGYFRSLALEYTAKGVAVSIVCPSLTFSPNNVLNAFTSNIDEKNGEVVSEPNAAYMSTARCAQLILLAASNKISECWLSETTPVLLLCYFSTVMPGITNRIVQFIGIERIKNIRTGKNVV</sequence>
<evidence type="ECO:0000313" key="2">
    <source>
        <dbReference type="Proteomes" id="UP000053766"/>
    </source>
</evidence>
<proteinExistence type="predicted"/>
<dbReference type="Proteomes" id="UP000053766">
    <property type="component" value="Unassembled WGS sequence"/>
</dbReference>